<keyword evidence="3" id="KW-1185">Reference proteome</keyword>
<name>A0ABW2QYI7_9NEIS</name>
<dbReference type="EMBL" id="JBHTBQ010000019">
    <property type="protein sequence ID" value="MFC7420576.1"/>
    <property type="molecule type" value="Genomic_DNA"/>
</dbReference>
<gene>
    <name evidence="2" type="ORF">ACFQNF_11905</name>
</gene>
<sequence length="144" mass="15605">MIRIGYFSFLIGAGIALFGALIHWVAPLIGPDWYAFLTAPKWVVDSARNGTAEAPVSAVLIGFLMFTCAVYAFSGAGVIKRLFLLRTGLIVISSICLLRGLLLVPLLIRVPELLSTFDIVGSVVWFVAGLGFFVGTIKNWQSLK</sequence>
<keyword evidence="1" id="KW-0812">Transmembrane</keyword>
<feature type="transmembrane region" description="Helical" evidence="1">
    <location>
        <begin position="54"/>
        <end position="73"/>
    </location>
</feature>
<feature type="transmembrane region" description="Helical" evidence="1">
    <location>
        <begin position="7"/>
        <end position="26"/>
    </location>
</feature>
<dbReference type="RefSeq" id="WP_380188175.1">
    <property type="nucleotide sequence ID" value="NZ_JBHTBQ010000019.1"/>
</dbReference>
<feature type="transmembrane region" description="Helical" evidence="1">
    <location>
        <begin position="114"/>
        <end position="137"/>
    </location>
</feature>
<comment type="caution">
    <text evidence="2">The sequence shown here is derived from an EMBL/GenBank/DDBJ whole genome shotgun (WGS) entry which is preliminary data.</text>
</comment>
<accession>A0ABW2QYI7</accession>
<evidence type="ECO:0000313" key="3">
    <source>
        <dbReference type="Proteomes" id="UP001596473"/>
    </source>
</evidence>
<keyword evidence="1" id="KW-0472">Membrane</keyword>
<dbReference type="Proteomes" id="UP001596473">
    <property type="component" value="Unassembled WGS sequence"/>
</dbReference>
<organism evidence="2 3">
    <name type="scientific">Iodobacter arcticus</name>
    <dbReference type="NCBI Taxonomy" id="590593"/>
    <lineage>
        <taxon>Bacteria</taxon>
        <taxon>Pseudomonadati</taxon>
        <taxon>Pseudomonadota</taxon>
        <taxon>Betaproteobacteria</taxon>
        <taxon>Neisseriales</taxon>
        <taxon>Chitinibacteraceae</taxon>
        <taxon>Iodobacter</taxon>
    </lineage>
</organism>
<keyword evidence="1" id="KW-1133">Transmembrane helix</keyword>
<proteinExistence type="predicted"/>
<reference evidence="3" key="1">
    <citation type="journal article" date="2019" name="Int. J. Syst. Evol. Microbiol.">
        <title>The Global Catalogue of Microorganisms (GCM) 10K type strain sequencing project: providing services to taxonomists for standard genome sequencing and annotation.</title>
        <authorList>
            <consortium name="The Broad Institute Genomics Platform"/>
            <consortium name="The Broad Institute Genome Sequencing Center for Infectious Disease"/>
            <person name="Wu L."/>
            <person name="Ma J."/>
        </authorList>
    </citation>
    <scope>NUCLEOTIDE SEQUENCE [LARGE SCALE GENOMIC DNA]</scope>
    <source>
        <strain evidence="3">CCUG 62945</strain>
    </source>
</reference>
<feature type="transmembrane region" description="Helical" evidence="1">
    <location>
        <begin position="85"/>
        <end position="108"/>
    </location>
</feature>
<evidence type="ECO:0008006" key="4">
    <source>
        <dbReference type="Google" id="ProtNLM"/>
    </source>
</evidence>
<evidence type="ECO:0000313" key="2">
    <source>
        <dbReference type="EMBL" id="MFC7420576.1"/>
    </source>
</evidence>
<evidence type="ECO:0000256" key="1">
    <source>
        <dbReference type="SAM" id="Phobius"/>
    </source>
</evidence>
<protein>
    <recommendedName>
        <fullName evidence="4">DUF1761 domain-containing protein</fullName>
    </recommendedName>
</protein>